<name>A0A5S3PHF7_9FLAO</name>
<proteinExistence type="predicted"/>
<evidence type="ECO:0000256" key="1">
    <source>
        <dbReference type="SAM" id="SignalP"/>
    </source>
</evidence>
<dbReference type="Pfam" id="PF20125">
    <property type="entry name" value="DUF6515"/>
    <property type="match status" value="1"/>
</dbReference>
<dbReference type="InterPro" id="IPR045398">
    <property type="entry name" value="DUF6515"/>
</dbReference>
<keyword evidence="1" id="KW-0732">Signal</keyword>
<gene>
    <name evidence="2" type="ORF">FEE95_17555</name>
</gene>
<accession>A0A5S3PHF7</accession>
<organism evidence="2 3">
    <name type="scientific">Maribacter algarum</name>
    <name type="common">ex Zhang et al. 2020</name>
    <dbReference type="NCBI Taxonomy" id="2578118"/>
    <lineage>
        <taxon>Bacteria</taxon>
        <taxon>Pseudomonadati</taxon>
        <taxon>Bacteroidota</taxon>
        <taxon>Flavobacteriia</taxon>
        <taxon>Flavobacteriales</taxon>
        <taxon>Flavobacteriaceae</taxon>
        <taxon>Maribacter</taxon>
    </lineage>
</organism>
<dbReference type="Proteomes" id="UP000310314">
    <property type="component" value="Unassembled WGS sequence"/>
</dbReference>
<sequence length="117" mass="13392">MKNLKLVFVLMLMFGIVSSATAQRKVVKVYPKHGTVVTKIHKPKVVVHNTVNFRFADGVWYKPRGNKFVVCAAPVGIQIRHLPRGNKVVKLRNGRKVYKYKGIWYKKQGRGYVVVNV</sequence>
<protein>
    <submittedName>
        <fullName evidence="2">Uncharacterized protein</fullName>
    </submittedName>
</protein>
<keyword evidence="3" id="KW-1185">Reference proteome</keyword>
<dbReference type="AlphaFoldDB" id="A0A5S3PHF7"/>
<dbReference type="OrthoDB" id="1162521at2"/>
<dbReference type="EMBL" id="VATY01000004">
    <property type="protein sequence ID" value="TMM53705.1"/>
    <property type="molecule type" value="Genomic_DNA"/>
</dbReference>
<evidence type="ECO:0000313" key="3">
    <source>
        <dbReference type="Proteomes" id="UP000310314"/>
    </source>
</evidence>
<comment type="caution">
    <text evidence="2">The sequence shown here is derived from an EMBL/GenBank/DDBJ whole genome shotgun (WGS) entry which is preliminary data.</text>
</comment>
<feature type="chain" id="PRO_5024285462" evidence="1">
    <location>
        <begin position="23"/>
        <end position="117"/>
    </location>
</feature>
<feature type="signal peptide" evidence="1">
    <location>
        <begin position="1"/>
        <end position="22"/>
    </location>
</feature>
<reference evidence="2 3" key="1">
    <citation type="submission" date="2019-05" db="EMBL/GenBank/DDBJ databases">
        <authorList>
            <person name="Zhang J.-Y."/>
            <person name="Feg X."/>
            <person name="Du Z.-J."/>
        </authorList>
    </citation>
    <scope>NUCLEOTIDE SEQUENCE [LARGE SCALE GENOMIC DNA]</scope>
    <source>
        <strain evidence="2 3">RZ26</strain>
    </source>
</reference>
<dbReference type="RefSeq" id="WP_138659329.1">
    <property type="nucleotide sequence ID" value="NZ_VATY01000004.1"/>
</dbReference>
<evidence type="ECO:0000313" key="2">
    <source>
        <dbReference type="EMBL" id="TMM53705.1"/>
    </source>
</evidence>